<dbReference type="EMBL" id="BMYF01000018">
    <property type="protein sequence ID" value="GHB45542.1"/>
    <property type="molecule type" value="Genomic_DNA"/>
</dbReference>
<comment type="caution">
    <text evidence="2">The sequence shown here is derived from an EMBL/GenBank/DDBJ whole genome shotgun (WGS) entry which is preliminary data.</text>
</comment>
<evidence type="ECO:0000256" key="1">
    <source>
        <dbReference type="SAM" id="Phobius"/>
    </source>
</evidence>
<gene>
    <name evidence="2" type="ORF">GCM10008106_28190</name>
</gene>
<keyword evidence="1" id="KW-0472">Membrane</keyword>
<reference evidence="2" key="1">
    <citation type="journal article" date="2014" name="Int. J. Syst. Evol. Microbiol.">
        <title>Complete genome sequence of Corynebacterium casei LMG S-19264T (=DSM 44701T), isolated from a smear-ripened cheese.</title>
        <authorList>
            <consortium name="US DOE Joint Genome Institute (JGI-PGF)"/>
            <person name="Walter F."/>
            <person name="Albersmeier A."/>
            <person name="Kalinowski J."/>
            <person name="Ruckert C."/>
        </authorList>
    </citation>
    <scope>NUCLEOTIDE SEQUENCE</scope>
    <source>
        <strain evidence="2">KCTC 23224</strain>
    </source>
</reference>
<organism evidence="2 3">
    <name type="scientific">Mongoliitalea lutea</name>
    <dbReference type="NCBI Taxonomy" id="849756"/>
    <lineage>
        <taxon>Bacteria</taxon>
        <taxon>Pseudomonadati</taxon>
        <taxon>Bacteroidota</taxon>
        <taxon>Cytophagia</taxon>
        <taxon>Cytophagales</taxon>
        <taxon>Cyclobacteriaceae</taxon>
        <taxon>Mongoliitalea</taxon>
    </lineage>
</organism>
<keyword evidence="1" id="KW-1133">Transmembrane helix</keyword>
<feature type="transmembrane region" description="Helical" evidence="1">
    <location>
        <begin position="42"/>
        <end position="64"/>
    </location>
</feature>
<accession>A0A8J3D0C9</accession>
<name>A0A8J3D0C9_9BACT</name>
<sequence length="73" mass="8390">MIMCNIIGLLTIAARTFGENFWLLYNPFVGWLNIILIWPFELSALKIIYVITLMATIYTLALCLTKKLVVDHT</sequence>
<dbReference type="AlphaFoldDB" id="A0A8J3D0C9"/>
<proteinExistence type="predicted"/>
<evidence type="ECO:0000313" key="2">
    <source>
        <dbReference type="EMBL" id="GHB45542.1"/>
    </source>
</evidence>
<evidence type="ECO:0000313" key="3">
    <source>
        <dbReference type="Proteomes" id="UP000642809"/>
    </source>
</evidence>
<keyword evidence="3" id="KW-1185">Reference proteome</keyword>
<keyword evidence="1" id="KW-0812">Transmembrane</keyword>
<protein>
    <submittedName>
        <fullName evidence="2">Uncharacterized protein</fullName>
    </submittedName>
</protein>
<dbReference type="Proteomes" id="UP000642809">
    <property type="component" value="Unassembled WGS sequence"/>
</dbReference>
<reference evidence="2" key="2">
    <citation type="submission" date="2020-09" db="EMBL/GenBank/DDBJ databases">
        <authorList>
            <person name="Sun Q."/>
            <person name="Kim S."/>
        </authorList>
    </citation>
    <scope>NUCLEOTIDE SEQUENCE</scope>
    <source>
        <strain evidence="2">KCTC 23224</strain>
    </source>
</reference>